<organism evidence="1 2">
    <name type="scientific">Rhizophagus irregularis</name>
    <dbReference type="NCBI Taxonomy" id="588596"/>
    <lineage>
        <taxon>Eukaryota</taxon>
        <taxon>Fungi</taxon>
        <taxon>Fungi incertae sedis</taxon>
        <taxon>Mucoromycota</taxon>
        <taxon>Glomeromycotina</taxon>
        <taxon>Glomeromycetes</taxon>
        <taxon>Glomerales</taxon>
        <taxon>Glomeraceae</taxon>
        <taxon>Rhizophagus</taxon>
    </lineage>
</organism>
<comment type="caution">
    <text evidence="1">The sequence shown here is derived from an EMBL/GenBank/DDBJ whole genome shotgun (WGS) entry which is preliminary data.</text>
</comment>
<proteinExistence type="predicted"/>
<name>A0A2N0NID0_9GLOM</name>
<accession>A0A2N0NID0</accession>
<evidence type="ECO:0000313" key="2">
    <source>
        <dbReference type="Proteomes" id="UP000232722"/>
    </source>
</evidence>
<dbReference type="AlphaFoldDB" id="A0A2N0NID0"/>
<dbReference type="Proteomes" id="UP000232722">
    <property type="component" value="Unassembled WGS sequence"/>
</dbReference>
<protein>
    <submittedName>
        <fullName evidence="1">Uncharacterized protein</fullName>
    </submittedName>
</protein>
<sequence length="59" mass="6802">MRCNDGSFGPGINANVNILDGLNRSFLGKLQMIATLTYNQKWCKRNFHIKIEEMHYADL</sequence>
<gene>
    <name evidence="1" type="ORF">RhiirA5_439047</name>
</gene>
<reference evidence="1 2" key="2">
    <citation type="submission" date="2017-09" db="EMBL/GenBank/DDBJ databases">
        <title>Extensive intraspecific genome diversity in a model arbuscular mycorrhizal fungus.</title>
        <authorList>
            <person name="Chen E.C."/>
            <person name="Morin E."/>
            <person name="Beaudet D."/>
            <person name="Noel J."/>
            <person name="Ndikumana S."/>
            <person name="Charron P."/>
            <person name="St-Onge C."/>
            <person name="Giorgi J."/>
            <person name="Grigoriev I.V."/>
            <person name="Roux C."/>
            <person name="Martin F.M."/>
            <person name="Corradi N."/>
        </authorList>
    </citation>
    <scope>NUCLEOTIDE SEQUENCE [LARGE SCALE GENOMIC DNA]</scope>
    <source>
        <strain evidence="1 2">A5</strain>
    </source>
</reference>
<reference evidence="1 2" key="1">
    <citation type="submission" date="2016-04" db="EMBL/GenBank/DDBJ databases">
        <title>Genome analyses suggest a sexual origin of heterokaryosis in a supposedly ancient asexual fungus.</title>
        <authorList>
            <person name="Ropars J."/>
            <person name="Sedzielewska K."/>
            <person name="Noel J."/>
            <person name="Charron P."/>
            <person name="Farinelli L."/>
            <person name="Marton T."/>
            <person name="Kruger M."/>
            <person name="Pelin A."/>
            <person name="Brachmann A."/>
            <person name="Corradi N."/>
        </authorList>
    </citation>
    <scope>NUCLEOTIDE SEQUENCE [LARGE SCALE GENOMIC DNA]</scope>
    <source>
        <strain evidence="1 2">A5</strain>
    </source>
</reference>
<evidence type="ECO:0000313" key="1">
    <source>
        <dbReference type="EMBL" id="PKB94327.1"/>
    </source>
</evidence>
<dbReference type="EMBL" id="LLXJ01006263">
    <property type="protein sequence ID" value="PKB94327.1"/>
    <property type="molecule type" value="Genomic_DNA"/>
</dbReference>